<dbReference type="InterPro" id="IPR034829">
    <property type="entry name" value="DnaD-like_sf"/>
</dbReference>
<dbReference type="PANTHER" id="PTHR37293">
    <property type="entry name" value="PHAGE REPLICATION PROTEIN-RELATED"/>
    <property type="match status" value="1"/>
</dbReference>
<evidence type="ECO:0000313" key="6">
    <source>
        <dbReference type="EMBL" id="AJG97812.1"/>
    </source>
</evidence>
<proteinExistence type="inferred from homology"/>
<dbReference type="NCBIfam" id="TIGR01714">
    <property type="entry name" value="phage_rep_org_N"/>
    <property type="match status" value="1"/>
</dbReference>
<dbReference type="STRING" id="1520.LF65_01198"/>
<dbReference type="SUPFAM" id="SSF158499">
    <property type="entry name" value="DnaD domain-like"/>
    <property type="match status" value="1"/>
</dbReference>
<dbReference type="Pfam" id="PF09681">
    <property type="entry name" value="Phage_rep_org_N"/>
    <property type="match status" value="1"/>
</dbReference>
<comment type="similarity">
    <text evidence="1">Belongs to the DnaB/DnaD family.</text>
</comment>
<evidence type="ECO:0000256" key="3">
    <source>
        <dbReference type="SAM" id="MobiDB-lite"/>
    </source>
</evidence>
<evidence type="ECO:0000256" key="2">
    <source>
        <dbReference type="SAM" id="Coils"/>
    </source>
</evidence>
<gene>
    <name evidence="6" type="ORF">LF65_01198</name>
</gene>
<keyword evidence="2" id="KW-0175">Coiled coil</keyword>
<dbReference type="OrthoDB" id="3199595at2"/>
<evidence type="ECO:0000313" key="7">
    <source>
        <dbReference type="Proteomes" id="UP000031866"/>
    </source>
</evidence>
<reference evidence="7" key="1">
    <citation type="submission" date="2014-12" db="EMBL/GenBank/DDBJ databases">
        <title>Genome sequence of Clostridium beijerinckii strain 59B.</title>
        <authorList>
            <person name="Little G.T."/>
            <person name="Minton N.P."/>
        </authorList>
    </citation>
    <scope>NUCLEOTIDE SEQUENCE [LARGE SCALE GENOMIC DNA]</scope>
    <source>
        <strain evidence="7">59B</strain>
    </source>
</reference>
<dbReference type="EMBL" id="CP010086">
    <property type="protein sequence ID" value="AJG97812.1"/>
    <property type="molecule type" value="Genomic_DNA"/>
</dbReference>
<feature type="region of interest" description="Disordered" evidence="3">
    <location>
        <begin position="146"/>
        <end position="200"/>
    </location>
</feature>
<dbReference type="InterPro" id="IPR053162">
    <property type="entry name" value="DnaD"/>
</dbReference>
<dbReference type="Proteomes" id="UP000031866">
    <property type="component" value="Chromosome"/>
</dbReference>
<feature type="compositionally biased region" description="Polar residues" evidence="3">
    <location>
        <begin position="146"/>
        <end position="155"/>
    </location>
</feature>
<feature type="domain" description="DnaB/C C-terminal" evidence="4">
    <location>
        <begin position="260"/>
        <end position="294"/>
    </location>
</feature>
<feature type="compositionally biased region" description="Basic and acidic residues" evidence="3">
    <location>
        <begin position="171"/>
        <end position="180"/>
    </location>
</feature>
<evidence type="ECO:0000256" key="1">
    <source>
        <dbReference type="ARBA" id="ARBA00093462"/>
    </source>
</evidence>
<name>A0A0B5QIP8_CLOBE</name>
<dbReference type="Pfam" id="PF07261">
    <property type="entry name" value="DnaB_2"/>
    <property type="match status" value="1"/>
</dbReference>
<feature type="coiled-coil region" evidence="2">
    <location>
        <begin position="107"/>
        <end position="134"/>
    </location>
</feature>
<organism evidence="6 7">
    <name type="scientific">Clostridium beijerinckii</name>
    <name type="common">Clostridium MP</name>
    <dbReference type="NCBI Taxonomy" id="1520"/>
    <lineage>
        <taxon>Bacteria</taxon>
        <taxon>Bacillati</taxon>
        <taxon>Bacillota</taxon>
        <taxon>Clostridia</taxon>
        <taxon>Eubacteriales</taxon>
        <taxon>Clostridiaceae</taxon>
        <taxon>Clostridium</taxon>
    </lineage>
</organism>
<sequence length="347" mass="41102">MKGIEWIKLNTNMCEDETMRLIDSLPLRDSANYVWIRLLLQAGKVNDGGLIYLKKDVPYTKEMLSILFNRPLDIIEKVLDILESFKLIKIYENNIIKICNWEKHQNIEGMKRVKEGTRERVKNFRERKKKEKELVEKKLNTDEACNNAINEGSDTNKINKNKNRNANVTLQKEKREEDKEHKKKNIDKKENKEKDKVNDVALTKEDDETCDKAHKQTKIVSSSHDEIKSQAIRIIKTLEENNKIIRGFTLSWVIKVLMTHKEKYIEMAVREAIERNRLDVNYINGIFKNWLKEGYPKDYEDMEFNNCNAVNSAAVKEKPKLRFINFEPRQYDYDDLERKLLGWTEDS</sequence>
<dbReference type="AlphaFoldDB" id="A0A0B5QIP8"/>
<feature type="domain" description="Phage replisome organiser N-terminal" evidence="5">
    <location>
        <begin position="6"/>
        <end position="126"/>
    </location>
</feature>
<dbReference type="PANTHER" id="PTHR37293:SF7">
    <property type="entry name" value="HYPOTHETICAL PHAGE PROTEIN"/>
    <property type="match status" value="1"/>
</dbReference>
<dbReference type="KEGG" id="cbei:LF65_01198"/>
<evidence type="ECO:0008006" key="8">
    <source>
        <dbReference type="Google" id="ProtNLM"/>
    </source>
</evidence>
<evidence type="ECO:0000259" key="5">
    <source>
        <dbReference type="Pfam" id="PF09681"/>
    </source>
</evidence>
<dbReference type="RefSeq" id="WP_052482744.1">
    <property type="nucleotide sequence ID" value="NZ_CP010086.2"/>
</dbReference>
<dbReference type="Gene3D" id="1.10.10.630">
    <property type="entry name" value="DnaD domain-like"/>
    <property type="match status" value="1"/>
</dbReference>
<dbReference type="NCBIfam" id="TIGR01446">
    <property type="entry name" value="DnaD_dom"/>
    <property type="match status" value="1"/>
</dbReference>
<feature type="compositionally biased region" description="Basic and acidic residues" evidence="3">
    <location>
        <begin position="187"/>
        <end position="200"/>
    </location>
</feature>
<dbReference type="InterPro" id="IPR010056">
    <property type="entry name" value="Phage_rep_org__N"/>
</dbReference>
<accession>A0A0B5QIP8</accession>
<evidence type="ECO:0000259" key="4">
    <source>
        <dbReference type="Pfam" id="PF07261"/>
    </source>
</evidence>
<dbReference type="InterPro" id="IPR006343">
    <property type="entry name" value="DnaB/C_C"/>
</dbReference>
<protein>
    <recommendedName>
        <fullName evidence="8">DnaD domain protein</fullName>
    </recommendedName>
</protein>